<evidence type="ECO:0000256" key="4">
    <source>
        <dbReference type="ARBA" id="ARBA00022692"/>
    </source>
</evidence>
<evidence type="ECO:0000256" key="5">
    <source>
        <dbReference type="ARBA" id="ARBA00022989"/>
    </source>
</evidence>
<comment type="caution">
    <text evidence="7">Lacks conserved residue(s) required for the propagation of feature annotation.</text>
</comment>
<dbReference type="EMBL" id="BQNB010020641">
    <property type="protein sequence ID" value="GJT98077.1"/>
    <property type="molecule type" value="Genomic_DNA"/>
</dbReference>
<keyword evidence="10" id="KW-1185">Reference proteome</keyword>
<proteinExistence type="inferred from homology"/>
<feature type="transmembrane region" description="Helical" evidence="7">
    <location>
        <begin position="208"/>
        <end position="226"/>
    </location>
</feature>
<feature type="transmembrane region" description="Helical" evidence="7">
    <location>
        <begin position="399"/>
        <end position="417"/>
    </location>
</feature>
<evidence type="ECO:0000256" key="8">
    <source>
        <dbReference type="SAM" id="MobiDB-lite"/>
    </source>
</evidence>
<keyword evidence="6 7" id="KW-0472">Membrane</keyword>
<comment type="subcellular location">
    <subcellularLocation>
        <location evidence="1 7">Membrane</location>
        <topology evidence="1 7">Multi-pass membrane protein</topology>
    </subcellularLocation>
</comment>
<reference evidence="9" key="2">
    <citation type="submission" date="2022-01" db="EMBL/GenBank/DDBJ databases">
        <authorList>
            <person name="Yamashiro T."/>
            <person name="Shiraishi A."/>
            <person name="Satake H."/>
            <person name="Nakayama K."/>
        </authorList>
    </citation>
    <scope>NUCLEOTIDE SEQUENCE</scope>
</reference>
<dbReference type="InterPro" id="IPR037185">
    <property type="entry name" value="EmrE-like"/>
</dbReference>
<evidence type="ECO:0000313" key="10">
    <source>
        <dbReference type="Proteomes" id="UP001151760"/>
    </source>
</evidence>
<evidence type="ECO:0000256" key="7">
    <source>
        <dbReference type="RuleBase" id="RU368015"/>
    </source>
</evidence>
<feature type="transmembrane region" description="Helical" evidence="7">
    <location>
        <begin position="298"/>
        <end position="324"/>
    </location>
</feature>
<evidence type="ECO:0000256" key="6">
    <source>
        <dbReference type="ARBA" id="ARBA00023136"/>
    </source>
</evidence>
<organism evidence="9 10">
    <name type="scientific">Tanacetum coccineum</name>
    <dbReference type="NCBI Taxonomy" id="301880"/>
    <lineage>
        <taxon>Eukaryota</taxon>
        <taxon>Viridiplantae</taxon>
        <taxon>Streptophyta</taxon>
        <taxon>Embryophyta</taxon>
        <taxon>Tracheophyta</taxon>
        <taxon>Spermatophyta</taxon>
        <taxon>Magnoliopsida</taxon>
        <taxon>eudicotyledons</taxon>
        <taxon>Gunneridae</taxon>
        <taxon>Pentapetalae</taxon>
        <taxon>asterids</taxon>
        <taxon>campanulids</taxon>
        <taxon>Asterales</taxon>
        <taxon>Asteraceae</taxon>
        <taxon>Asteroideae</taxon>
        <taxon>Anthemideae</taxon>
        <taxon>Anthemidinae</taxon>
        <taxon>Tanacetum</taxon>
    </lineage>
</organism>
<feature type="transmembrane region" description="Helical" evidence="7">
    <location>
        <begin position="344"/>
        <end position="367"/>
    </location>
</feature>
<dbReference type="PANTHER" id="PTHR31376:SF1">
    <property type="entry name" value="PURINE PERMEASE 2"/>
    <property type="match status" value="1"/>
</dbReference>
<dbReference type="PANTHER" id="PTHR31376">
    <property type="entry name" value="OS09G0467300 PROTEIN-RELATED"/>
    <property type="match status" value="1"/>
</dbReference>
<gene>
    <name evidence="9" type="ORF">Tco_1093595</name>
</gene>
<evidence type="ECO:0000256" key="1">
    <source>
        <dbReference type="ARBA" id="ARBA00004141"/>
    </source>
</evidence>
<dbReference type="Proteomes" id="UP001151760">
    <property type="component" value="Unassembled WGS sequence"/>
</dbReference>
<dbReference type="Pfam" id="PF16913">
    <property type="entry name" value="PUNUT"/>
    <property type="match status" value="1"/>
</dbReference>
<keyword evidence="4 7" id="KW-0812">Transmembrane</keyword>
<evidence type="ECO:0000256" key="3">
    <source>
        <dbReference type="ARBA" id="ARBA00022448"/>
    </source>
</evidence>
<feature type="transmembrane region" description="Helical" evidence="7">
    <location>
        <begin position="265"/>
        <end position="286"/>
    </location>
</feature>
<feature type="region of interest" description="Disordered" evidence="8">
    <location>
        <begin position="54"/>
        <end position="91"/>
    </location>
</feature>
<dbReference type="InterPro" id="IPR030182">
    <property type="entry name" value="PUP_plant"/>
</dbReference>
<evidence type="ECO:0000313" key="9">
    <source>
        <dbReference type="EMBL" id="GJT98077.1"/>
    </source>
</evidence>
<sequence length="499" mass="55926">MSSSNSRRNGTFGFQNLSSELERQGLEMDCFLHFQPGTLDRGCGYFKWMDSPSGSSTPPSSFPRSSTPPSYSPGTSTRPSFSPGSSRSAQNLGKAECSNCKFLAEKIKTLEARIRILEGQLEMERHPENHTLESAAILHEIYNGMGNLNMEKLRRSINHASLLSPRWQSCLAILFPRDWRMANHRIITGLDDYLYAYGVARLPISTSALIIASQLGFTAFFAYFLVKQKFSPYSINAVVLLTIGAGVLALHTNSDRPKGESKKEYMLGFVMTVVAAFLYGFVLPLIELTYNKAKQAITYTLVLEIQMVMCLFATIFCTVGMIVNNDFKVIPREATEFGLGESEYYTILCASALIWQCFFLGAIGVIFCASSLLSGIIIAVLLPVTEVLAVVFYKENFQAEKGVALVLSLWGFASYFYGEYKSMKKPKDIIESTKQSMELPLSDYSRALNLNLIRKSESEYSVEKSESDSHLNLNKWLRSLNLNEIKLFVLVKMYICVKQ</sequence>
<dbReference type="SUPFAM" id="SSF103481">
    <property type="entry name" value="Multidrug resistance efflux transporter EmrE"/>
    <property type="match status" value="1"/>
</dbReference>
<protein>
    <recommendedName>
        <fullName evidence="7">Probable purine permease</fullName>
    </recommendedName>
</protein>
<feature type="transmembrane region" description="Helical" evidence="7">
    <location>
        <begin position="233"/>
        <end position="253"/>
    </location>
</feature>
<evidence type="ECO:0000256" key="2">
    <source>
        <dbReference type="ARBA" id="ARBA00006213"/>
    </source>
</evidence>
<feature type="transmembrane region" description="Helical" evidence="7">
    <location>
        <begin position="372"/>
        <end position="393"/>
    </location>
</feature>
<comment type="caution">
    <text evidence="9">The sequence shown here is derived from an EMBL/GenBank/DDBJ whole genome shotgun (WGS) entry which is preliminary data.</text>
</comment>
<keyword evidence="3 7" id="KW-0813">Transport</keyword>
<feature type="compositionally biased region" description="Polar residues" evidence="8">
    <location>
        <begin position="82"/>
        <end position="91"/>
    </location>
</feature>
<name>A0ABQ5IFJ4_9ASTR</name>
<feature type="compositionally biased region" description="Low complexity" evidence="8">
    <location>
        <begin position="54"/>
        <end position="80"/>
    </location>
</feature>
<accession>A0ABQ5IFJ4</accession>
<reference evidence="9" key="1">
    <citation type="journal article" date="2022" name="Int. J. Mol. Sci.">
        <title>Draft Genome of Tanacetum Coccineum: Genomic Comparison of Closely Related Tanacetum-Family Plants.</title>
        <authorList>
            <person name="Yamashiro T."/>
            <person name="Shiraishi A."/>
            <person name="Nakayama K."/>
            <person name="Satake H."/>
        </authorList>
    </citation>
    <scope>NUCLEOTIDE SEQUENCE</scope>
</reference>
<keyword evidence="5 7" id="KW-1133">Transmembrane helix</keyword>
<comment type="similarity">
    <text evidence="2 7">Belongs to the purine permeases (TC 2.A.7.14) family.</text>
</comment>